<dbReference type="Proteomes" id="UP000255224">
    <property type="component" value="Unassembled WGS sequence"/>
</dbReference>
<gene>
    <name evidence="1" type="ORF">NCTC13533_05158</name>
</gene>
<organism evidence="1 2">
    <name type="scientific">Chryseobacterium carnipullorum</name>
    <dbReference type="NCBI Taxonomy" id="1124835"/>
    <lineage>
        <taxon>Bacteria</taxon>
        <taxon>Pseudomonadati</taxon>
        <taxon>Bacteroidota</taxon>
        <taxon>Flavobacteriia</taxon>
        <taxon>Flavobacteriales</taxon>
        <taxon>Weeksellaceae</taxon>
        <taxon>Chryseobacterium group</taxon>
        <taxon>Chryseobacterium</taxon>
    </lineage>
</organism>
<accession>A0A1M6ZLL4</accession>
<dbReference type="SUPFAM" id="SSF109854">
    <property type="entry name" value="DinB/YfiT-like putative metalloenzymes"/>
    <property type="match status" value="1"/>
</dbReference>
<name>A0A1M6ZLL4_CHRCU</name>
<accession>A0A376ENJ6</accession>
<dbReference type="InterPro" id="IPR034660">
    <property type="entry name" value="DinB/YfiT-like"/>
</dbReference>
<dbReference type="STRING" id="297244.SAMN05421639_103674"/>
<dbReference type="InterPro" id="IPR011466">
    <property type="entry name" value="DUF1572"/>
</dbReference>
<sequence>MINFNVPSFYLFFEWDDVKITKINRKKFSLKSINMIIASLRSLYRRDLNKLKIEIESYQNESSLWKTDENISNSAGNLCLHLVGNLNNFVGTELGNTSYIRNRELEFSLKDIPRSELIEKVAATTSMVDDVLSQLTPEDLEKEYPLIVFEDKMTTGYFLIHLITHLDYHLGQINYHRRLLDI</sequence>
<dbReference type="EMBL" id="UFVQ01000003">
    <property type="protein sequence ID" value="STD12153.1"/>
    <property type="molecule type" value="Genomic_DNA"/>
</dbReference>
<dbReference type="Gene3D" id="1.20.120.450">
    <property type="entry name" value="dinb family like domain"/>
    <property type="match status" value="1"/>
</dbReference>
<proteinExistence type="predicted"/>
<dbReference type="AlphaFoldDB" id="A0A1M6ZLL4"/>
<protein>
    <submittedName>
        <fullName evidence="1">Protein of uncharacterized function (DUF1572)</fullName>
    </submittedName>
</protein>
<evidence type="ECO:0000313" key="1">
    <source>
        <dbReference type="EMBL" id="STD12153.1"/>
    </source>
</evidence>
<dbReference type="Pfam" id="PF07609">
    <property type="entry name" value="DUF1572"/>
    <property type="match status" value="1"/>
</dbReference>
<evidence type="ECO:0000313" key="2">
    <source>
        <dbReference type="Proteomes" id="UP000255224"/>
    </source>
</evidence>
<reference evidence="1 2" key="1">
    <citation type="submission" date="2018-06" db="EMBL/GenBank/DDBJ databases">
        <authorList>
            <consortium name="Pathogen Informatics"/>
            <person name="Doyle S."/>
        </authorList>
    </citation>
    <scope>NUCLEOTIDE SEQUENCE [LARGE SCALE GENOMIC DNA]</scope>
    <source>
        <strain evidence="1 2">NCTC13533</strain>
    </source>
</reference>